<dbReference type="AlphaFoldDB" id="A0A6C0I634"/>
<proteinExistence type="predicted"/>
<accession>A0A6C0I634</accession>
<dbReference type="Gene3D" id="3.90.320.10">
    <property type="match status" value="1"/>
</dbReference>
<dbReference type="EMBL" id="MN740114">
    <property type="protein sequence ID" value="QHT88259.1"/>
    <property type="molecule type" value="Genomic_DNA"/>
</dbReference>
<sequence>MKPVFYASEIASLLGKNRFKSKNESLYRVLSKMPRFASAFASAADSLTERDILEIAPTSVKQDIEKAISETIVSTSQKEIKQTILEFQKRTAETLLNDAISGNAITAELQNVGERILKGETTVKQELEKLEVSPVVQTLTSQIQKQRGTRMESIAEDELGAKTGIAVSNRNTPVRYESLHYIIVGYIDGTSGDRIVETKNRKHFWGSPPEYDLIQLRCYMKMKGNVDGVLLERFPTGITRETLLHWDDSEWDILDSALRNLANGIEKMTLPEAERIVREILTKTDKKTR</sequence>
<organism evidence="1">
    <name type="scientific">viral metagenome</name>
    <dbReference type="NCBI Taxonomy" id="1070528"/>
    <lineage>
        <taxon>unclassified sequences</taxon>
        <taxon>metagenomes</taxon>
        <taxon>organismal metagenomes</taxon>
    </lineage>
</organism>
<name>A0A6C0I634_9ZZZZ</name>
<dbReference type="InterPro" id="IPR011604">
    <property type="entry name" value="PDDEXK-like_dom_sf"/>
</dbReference>
<evidence type="ECO:0000313" key="1">
    <source>
        <dbReference type="EMBL" id="QHT88259.1"/>
    </source>
</evidence>
<reference evidence="1" key="1">
    <citation type="journal article" date="2020" name="Nature">
        <title>Giant virus diversity and host interactions through global metagenomics.</title>
        <authorList>
            <person name="Schulz F."/>
            <person name="Roux S."/>
            <person name="Paez-Espino D."/>
            <person name="Jungbluth S."/>
            <person name="Walsh D.A."/>
            <person name="Denef V.J."/>
            <person name="McMahon K.D."/>
            <person name="Konstantinidis K.T."/>
            <person name="Eloe-Fadrosh E.A."/>
            <person name="Kyrpides N.C."/>
            <person name="Woyke T."/>
        </authorList>
    </citation>
    <scope>NUCLEOTIDE SEQUENCE</scope>
    <source>
        <strain evidence="1">GVMAG-M-3300023184-50</strain>
    </source>
</reference>
<protein>
    <submittedName>
        <fullName evidence="1">Uncharacterized protein</fullName>
    </submittedName>
</protein>